<accession>A0A553HU54</accession>
<evidence type="ECO:0000256" key="5">
    <source>
        <dbReference type="ARBA" id="ARBA00022989"/>
    </source>
</evidence>
<keyword evidence="6 8" id="KW-0472">Membrane</keyword>
<dbReference type="PROSITE" id="PS50850">
    <property type="entry name" value="MFS"/>
    <property type="match status" value="1"/>
</dbReference>
<feature type="transmembrane region" description="Helical" evidence="8">
    <location>
        <begin position="84"/>
        <end position="103"/>
    </location>
</feature>
<dbReference type="InterPro" id="IPR036259">
    <property type="entry name" value="MFS_trans_sf"/>
</dbReference>
<feature type="transmembrane region" description="Helical" evidence="8">
    <location>
        <begin position="426"/>
        <end position="445"/>
    </location>
</feature>
<evidence type="ECO:0000256" key="8">
    <source>
        <dbReference type="SAM" id="Phobius"/>
    </source>
</evidence>
<evidence type="ECO:0000256" key="4">
    <source>
        <dbReference type="ARBA" id="ARBA00022692"/>
    </source>
</evidence>
<dbReference type="Pfam" id="PF00083">
    <property type="entry name" value="Sugar_tr"/>
    <property type="match status" value="1"/>
</dbReference>
<feature type="transmembrane region" description="Helical" evidence="8">
    <location>
        <begin position="358"/>
        <end position="383"/>
    </location>
</feature>
<keyword evidence="5 8" id="KW-1133">Transmembrane helix</keyword>
<dbReference type="GO" id="GO:0016020">
    <property type="term" value="C:membrane"/>
    <property type="evidence" value="ECO:0007669"/>
    <property type="project" value="UniProtKB-SubCell"/>
</dbReference>
<protein>
    <recommendedName>
        <fullName evidence="9">Major facilitator superfamily (MFS) profile domain-containing protein</fullName>
    </recommendedName>
</protein>
<dbReference type="Proteomes" id="UP000319160">
    <property type="component" value="Unassembled WGS sequence"/>
</dbReference>
<dbReference type="InterPro" id="IPR003663">
    <property type="entry name" value="Sugar/inositol_transpt"/>
</dbReference>
<dbReference type="EMBL" id="VFLP01000045">
    <property type="protein sequence ID" value="TRX91485.1"/>
    <property type="molecule type" value="Genomic_DNA"/>
</dbReference>
<dbReference type="GO" id="GO:0005351">
    <property type="term" value="F:carbohydrate:proton symporter activity"/>
    <property type="evidence" value="ECO:0007669"/>
    <property type="project" value="TreeGrafter"/>
</dbReference>
<dbReference type="OrthoDB" id="6133115at2759"/>
<dbReference type="PANTHER" id="PTHR48022">
    <property type="entry name" value="PLASTIDIC GLUCOSE TRANSPORTER 4"/>
    <property type="match status" value="1"/>
</dbReference>
<dbReference type="Gene3D" id="1.20.1250.20">
    <property type="entry name" value="MFS general substrate transporter like domains"/>
    <property type="match status" value="1"/>
</dbReference>
<feature type="domain" description="Major facilitator superfamily (MFS) profile" evidence="9">
    <location>
        <begin position="13"/>
        <end position="449"/>
    </location>
</feature>
<feature type="transmembrane region" description="Helical" evidence="8">
    <location>
        <begin position="171"/>
        <end position="194"/>
    </location>
</feature>
<dbReference type="InterPro" id="IPR005829">
    <property type="entry name" value="Sugar_transporter_CS"/>
</dbReference>
<feature type="transmembrane region" description="Helical" evidence="8">
    <location>
        <begin position="300"/>
        <end position="323"/>
    </location>
</feature>
<dbReference type="InterPro" id="IPR020846">
    <property type="entry name" value="MFS_dom"/>
</dbReference>
<dbReference type="InterPro" id="IPR005828">
    <property type="entry name" value="MFS_sugar_transport-like"/>
</dbReference>
<feature type="transmembrane region" description="Helical" evidence="8">
    <location>
        <begin position="395"/>
        <end position="414"/>
    </location>
</feature>
<feature type="transmembrane region" description="Helical" evidence="8">
    <location>
        <begin position="56"/>
        <end position="77"/>
    </location>
</feature>
<feature type="transmembrane region" description="Helical" evidence="8">
    <location>
        <begin position="142"/>
        <end position="165"/>
    </location>
</feature>
<keyword evidence="4 8" id="KW-0812">Transmembrane</keyword>
<comment type="similarity">
    <text evidence="2 7">Belongs to the major facilitator superfamily. Sugar transporter (TC 2.A.1.1) family.</text>
</comment>
<feature type="transmembrane region" description="Helical" evidence="8">
    <location>
        <begin position="109"/>
        <end position="130"/>
    </location>
</feature>
<organism evidence="10 11">
    <name type="scientific">Xylaria flabelliformis</name>
    <dbReference type="NCBI Taxonomy" id="2512241"/>
    <lineage>
        <taxon>Eukaryota</taxon>
        <taxon>Fungi</taxon>
        <taxon>Dikarya</taxon>
        <taxon>Ascomycota</taxon>
        <taxon>Pezizomycotina</taxon>
        <taxon>Sordariomycetes</taxon>
        <taxon>Xylariomycetidae</taxon>
        <taxon>Xylariales</taxon>
        <taxon>Xylariaceae</taxon>
        <taxon>Xylaria</taxon>
    </lineage>
</organism>
<evidence type="ECO:0000256" key="7">
    <source>
        <dbReference type="RuleBase" id="RU003346"/>
    </source>
</evidence>
<dbReference type="PRINTS" id="PR00171">
    <property type="entry name" value="SUGRTRNSPORT"/>
</dbReference>
<dbReference type="SUPFAM" id="SSF103473">
    <property type="entry name" value="MFS general substrate transporter"/>
    <property type="match status" value="1"/>
</dbReference>
<sequence>MFKLQGPALTWAITFCSTSAFFLIGYDQGVLGSIISTPNFLSTLHIDANDANTISNIVSLYDIGNIGGCILAILFGGRLGRKNMVYIGCSILIAGAVIQTASYSVAQLIVGRIVAGVGNGINTATIPTWVAETSQASQRGRLIATQLSMTALGATLAYFINYGFYHISGEIAWRFPIGFQIVFALATLVCLPFLPESPRFLYARGRLAEADEVMAALKGEDVNSEAVQYERATILAAIAEEDLAGEYSLKTVFFDKSGQQIPRRMALVVVIQVIQELSGTNIIVNYASNILINIGLSHDLSLLLGGVVTLAFWLGSLAGIYLIEKVGRKMLLYSGTIPMFISYIIYTLMVKDGRTEELWVAFAFLALIIASFGWSWLSVAWVLGPELVPVRYRHVGGALNALSNWTFVFVTVKIGPIGLANLGWRFYIIFIIFTALQFPIVYFFIPETKGLSLEEIDLLFMKCPDHEQNAGKLDEEEVKELENVITVTQVTRVTS</sequence>
<feature type="transmembrane region" description="Helical" evidence="8">
    <location>
        <begin position="330"/>
        <end position="346"/>
    </location>
</feature>
<comment type="subcellular location">
    <subcellularLocation>
        <location evidence="1">Membrane</location>
        <topology evidence="1">Multi-pass membrane protein</topology>
    </subcellularLocation>
</comment>
<evidence type="ECO:0000259" key="9">
    <source>
        <dbReference type="PROSITE" id="PS50850"/>
    </source>
</evidence>
<evidence type="ECO:0000313" key="11">
    <source>
        <dbReference type="Proteomes" id="UP000319160"/>
    </source>
</evidence>
<keyword evidence="11" id="KW-1185">Reference proteome</keyword>
<dbReference type="AlphaFoldDB" id="A0A553HU54"/>
<gene>
    <name evidence="10" type="ORF">FHL15_007709</name>
</gene>
<keyword evidence="3 7" id="KW-0813">Transport</keyword>
<evidence type="ECO:0000256" key="3">
    <source>
        <dbReference type="ARBA" id="ARBA00022448"/>
    </source>
</evidence>
<comment type="caution">
    <text evidence="10">The sequence shown here is derived from an EMBL/GenBank/DDBJ whole genome shotgun (WGS) entry which is preliminary data.</text>
</comment>
<proteinExistence type="inferred from homology"/>
<dbReference type="InterPro" id="IPR050360">
    <property type="entry name" value="MFS_Sugar_Transporters"/>
</dbReference>
<dbReference type="PANTHER" id="PTHR48022:SF28">
    <property type="entry name" value="MAJOR FACILITATOR SUPERFAMILY (MFS) PROFILE DOMAIN-CONTAINING PROTEIN-RELATED"/>
    <property type="match status" value="1"/>
</dbReference>
<feature type="transmembrane region" description="Helical" evidence="8">
    <location>
        <begin position="266"/>
        <end position="288"/>
    </location>
</feature>
<reference evidence="11" key="1">
    <citation type="submission" date="2019-06" db="EMBL/GenBank/DDBJ databases">
        <title>Draft genome sequence of the griseofulvin-producing fungus Xylaria cubensis strain G536.</title>
        <authorList>
            <person name="Mead M.E."/>
            <person name="Raja H.A."/>
            <person name="Steenwyk J.L."/>
            <person name="Knowles S.L."/>
            <person name="Oberlies N.H."/>
            <person name="Rokas A."/>
        </authorList>
    </citation>
    <scope>NUCLEOTIDE SEQUENCE [LARGE SCALE GENOMIC DNA]</scope>
    <source>
        <strain evidence="11">G536</strain>
    </source>
</reference>
<dbReference type="NCBIfam" id="TIGR00879">
    <property type="entry name" value="SP"/>
    <property type="match status" value="1"/>
</dbReference>
<evidence type="ECO:0000256" key="6">
    <source>
        <dbReference type="ARBA" id="ARBA00023136"/>
    </source>
</evidence>
<evidence type="ECO:0000313" key="10">
    <source>
        <dbReference type="EMBL" id="TRX91485.1"/>
    </source>
</evidence>
<evidence type="ECO:0000256" key="1">
    <source>
        <dbReference type="ARBA" id="ARBA00004141"/>
    </source>
</evidence>
<evidence type="ECO:0000256" key="2">
    <source>
        <dbReference type="ARBA" id="ARBA00010992"/>
    </source>
</evidence>
<name>A0A553HU54_9PEZI</name>
<dbReference type="PROSITE" id="PS00216">
    <property type="entry name" value="SUGAR_TRANSPORT_1"/>
    <property type="match status" value="1"/>
</dbReference>